<comment type="similarity">
    <text evidence="1">Belongs to the bacterial ribosomal protein bS6 family.</text>
</comment>
<dbReference type="InterPro" id="IPR020814">
    <property type="entry name" value="Ribosomal_S6_plastid/chlpt"/>
</dbReference>
<dbReference type="InterPro" id="IPR035980">
    <property type="entry name" value="Ribosomal_bS6_sf"/>
</dbReference>
<dbReference type="SUPFAM" id="SSF54995">
    <property type="entry name" value="Ribosomal protein S6"/>
    <property type="match status" value="1"/>
</dbReference>
<dbReference type="InterPro" id="IPR014717">
    <property type="entry name" value="Transl_elong_EF1B/ribsomal_bS6"/>
</dbReference>
<dbReference type="EMBL" id="MGGW01000017">
    <property type="protein sequence ID" value="OGM54138.1"/>
    <property type="molecule type" value="Genomic_DNA"/>
</dbReference>
<reference evidence="4 5" key="1">
    <citation type="journal article" date="2016" name="Nat. Commun.">
        <title>Thousands of microbial genomes shed light on interconnected biogeochemical processes in an aquifer system.</title>
        <authorList>
            <person name="Anantharaman K."/>
            <person name="Brown C.T."/>
            <person name="Hug L.A."/>
            <person name="Sharon I."/>
            <person name="Castelle C.J."/>
            <person name="Probst A.J."/>
            <person name="Thomas B.C."/>
            <person name="Singh A."/>
            <person name="Wilkins M.J."/>
            <person name="Karaoz U."/>
            <person name="Brodie E.L."/>
            <person name="Williams K.H."/>
            <person name="Hubbard S.S."/>
            <person name="Banfield J.F."/>
        </authorList>
    </citation>
    <scope>NUCLEOTIDE SEQUENCE [LARGE SCALE GENOMIC DNA]</scope>
</reference>
<name>A0A1F8AS95_9BACT</name>
<evidence type="ECO:0000256" key="3">
    <source>
        <dbReference type="ARBA" id="ARBA00035520"/>
    </source>
</evidence>
<dbReference type="Pfam" id="PF01250">
    <property type="entry name" value="Ribosomal_S6"/>
    <property type="match status" value="1"/>
</dbReference>
<dbReference type="GO" id="GO:0006412">
    <property type="term" value="P:translation"/>
    <property type="evidence" value="ECO:0007669"/>
    <property type="project" value="InterPro"/>
</dbReference>
<dbReference type="InterPro" id="IPR000529">
    <property type="entry name" value="Ribosomal_bS6"/>
</dbReference>
<sequence>MNTYELTVVLPDKATPAKSGSAKKLVTKLVEVLDGKVKNVEDWGTKDLFFDMKKKGAGSKKTQTGTFLHFTLELKSETVKKLDEKIRLEDDFVRYLLVRA</sequence>
<dbReference type="GO" id="GO:0019843">
    <property type="term" value="F:rRNA binding"/>
    <property type="evidence" value="ECO:0007669"/>
    <property type="project" value="InterPro"/>
</dbReference>
<dbReference type="GO" id="GO:0005840">
    <property type="term" value="C:ribosome"/>
    <property type="evidence" value="ECO:0007669"/>
    <property type="project" value="InterPro"/>
</dbReference>
<dbReference type="GO" id="GO:0003735">
    <property type="term" value="F:structural constituent of ribosome"/>
    <property type="evidence" value="ECO:0007669"/>
    <property type="project" value="InterPro"/>
</dbReference>
<dbReference type="AlphaFoldDB" id="A0A1F8AS95"/>
<dbReference type="Gene3D" id="3.30.70.60">
    <property type="match status" value="1"/>
</dbReference>
<organism evidence="4 5">
    <name type="scientific">Candidatus Woesebacteria bacterium RIFCSPHIGHO2_12_FULL_41_24</name>
    <dbReference type="NCBI Taxonomy" id="1802510"/>
    <lineage>
        <taxon>Bacteria</taxon>
        <taxon>Candidatus Woeseibacteriota</taxon>
    </lineage>
</organism>
<proteinExistence type="inferred from homology"/>
<accession>A0A1F8AS95</accession>
<evidence type="ECO:0000256" key="1">
    <source>
        <dbReference type="ARBA" id="ARBA00009512"/>
    </source>
</evidence>
<evidence type="ECO:0000313" key="5">
    <source>
        <dbReference type="Proteomes" id="UP000178603"/>
    </source>
</evidence>
<protein>
    <recommendedName>
        <fullName evidence="2">Small ribosomal subunit protein bS6</fullName>
    </recommendedName>
    <alternativeName>
        <fullName evidence="3">30S ribosomal protein S6</fullName>
    </alternativeName>
</protein>
<gene>
    <name evidence="4" type="ORF">A3E44_00440</name>
</gene>
<evidence type="ECO:0000256" key="2">
    <source>
        <dbReference type="ARBA" id="ARBA00035294"/>
    </source>
</evidence>
<comment type="caution">
    <text evidence="4">The sequence shown here is derived from an EMBL/GenBank/DDBJ whole genome shotgun (WGS) entry which is preliminary data.</text>
</comment>
<evidence type="ECO:0000313" key="4">
    <source>
        <dbReference type="EMBL" id="OGM54138.1"/>
    </source>
</evidence>
<dbReference type="CDD" id="cd00473">
    <property type="entry name" value="bS6"/>
    <property type="match status" value="1"/>
</dbReference>
<dbReference type="Proteomes" id="UP000178603">
    <property type="component" value="Unassembled WGS sequence"/>
</dbReference>